<dbReference type="GO" id="GO:0003676">
    <property type="term" value="F:nucleic acid binding"/>
    <property type="evidence" value="ECO:0007669"/>
    <property type="project" value="InterPro"/>
</dbReference>
<protein>
    <recommendedName>
        <fullName evidence="3">Integrase catalytic domain-containing protein</fullName>
    </recommendedName>
</protein>
<evidence type="ECO:0000313" key="1">
    <source>
        <dbReference type="EMBL" id="RVW84670.1"/>
    </source>
</evidence>
<sequence>MGWCEIRTREGVVRISHKLGAVVFRRSYLPHFSSNCTGLKRWIFDFLSFEMVSPKSSSGHEYILVAIDYFTKWVEAASYANLTAVKVASSSNHILSVDTRFLMSLSQIEGYISEAYRTSFRTSTRATPFSLVYGMEVVLPVKIEVGSLRIALEHQIAKTNWLRAKYDQLNYLMKRD</sequence>
<comment type="caution">
    <text evidence="1">The sequence shown here is derived from an EMBL/GenBank/DDBJ whole genome shotgun (WGS) entry which is preliminary data.</text>
</comment>
<dbReference type="AlphaFoldDB" id="A0A438HJL9"/>
<accession>A0A438HJL9</accession>
<name>A0A438HJL9_VITVI</name>
<gene>
    <name evidence="1" type="ORF">CK203_044605</name>
</gene>
<dbReference type="InterPro" id="IPR036397">
    <property type="entry name" value="RNaseH_sf"/>
</dbReference>
<dbReference type="Proteomes" id="UP000288805">
    <property type="component" value="Unassembled WGS sequence"/>
</dbReference>
<dbReference type="InterPro" id="IPR052160">
    <property type="entry name" value="Gypsy_RT_Integrase-like"/>
</dbReference>
<organism evidence="1 2">
    <name type="scientific">Vitis vinifera</name>
    <name type="common">Grape</name>
    <dbReference type="NCBI Taxonomy" id="29760"/>
    <lineage>
        <taxon>Eukaryota</taxon>
        <taxon>Viridiplantae</taxon>
        <taxon>Streptophyta</taxon>
        <taxon>Embryophyta</taxon>
        <taxon>Tracheophyta</taxon>
        <taxon>Spermatophyta</taxon>
        <taxon>Magnoliopsida</taxon>
        <taxon>eudicotyledons</taxon>
        <taxon>Gunneridae</taxon>
        <taxon>Pentapetalae</taxon>
        <taxon>rosids</taxon>
        <taxon>Vitales</taxon>
        <taxon>Vitaceae</taxon>
        <taxon>Viteae</taxon>
        <taxon>Vitis</taxon>
    </lineage>
</organism>
<dbReference type="PANTHER" id="PTHR47266">
    <property type="entry name" value="ENDONUCLEASE-RELATED"/>
    <property type="match status" value="1"/>
</dbReference>
<evidence type="ECO:0008006" key="3">
    <source>
        <dbReference type="Google" id="ProtNLM"/>
    </source>
</evidence>
<proteinExistence type="predicted"/>
<reference evidence="1 2" key="1">
    <citation type="journal article" date="2018" name="PLoS Genet.">
        <title>Population sequencing reveals clonal diversity and ancestral inbreeding in the grapevine cultivar Chardonnay.</title>
        <authorList>
            <person name="Roach M.J."/>
            <person name="Johnson D.L."/>
            <person name="Bohlmann J."/>
            <person name="van Vuuren H.J."/>
            <person name="Jones S.J."/>
            <person name="Pretorius I.S."/>
            <person name="Schmidt S.A."/>
            <person name="Borneman A.R."/>
        </authorList>
    </citation>
    <scope>NUCLEOTIDE SEQUENCE [LARGE SCALE GENOMIC DNA]</scope>
    <source>
        <strain evidence="2">cv. Chardonnay</strain>
        <tissue evidence="1">Leaf</tissue>
    </source>
</reference>
<evidence type="ECO:0000313" key="2">
    <source>
        <dbReference type="Proteomes" id="UP000288805"/>
    </source>
</evidence>
<dbReference type="InterPro" id="IPR012337">
    <property type="entry name" value="RNaseH-like_sf"/>
</dbReference>
<dbReference type="SUPFAM" id="SSF53098">
    <property type="entry name" value="Ribonuclease H-like"/>
    <property type="match status" value="1"/>
</dbReference>
<dbReference type="EMBL" id="QGNW01000213">
    <property type="protein sequence ID" value="RVW84670.1"/>
    <property type="molecule type" value="Genomic_DNA"/>
</dbReference>
<dbReference type="Gene3D" id="3.30.420.10">
    <property type="entry name" value="Ribonuclease H-like superfamily/Ribonuclease H"/>
    <property type="match status" value="1"/>
</dbReference>